<keyword evidence="1" id="KW-1133">Transmembrane helix</keyword>
<accession>A0A9R1XU72</accession>
<organism evidence="2 3">
    <name type="scientific">Lactuca sativa</name>
    <name type="common">Garden lettuce</name>
    <dbReference type="NCBI Taxonomy" id="4236"/>
    <lineage>
        <taxon>Eukaryota</taxon>
        <taxon>Viridiplantae</taxon>
        <taxon>Streptophyta</taxon>
        <taxon>Embryophyta</taxon>
        <taxon>Tracheophyta</taxon>
        <taxon>Spermatophyta</taxon>
        <taxon>Magnoliopsida</taxon>
        <taxon>eudicotyledons</taxon>
        <taxon>Gunneridae</taxon>
        <taxon>Pentapetalae</taxon>
        <taxon>asterids</taxon>
        <taxon>campanulids</taxon>
        <taxon>Asterales</taxon>
        <taxon>Asteraceae</taxon>
        <taxon>Cichorioideae</taxon>
        <taxon>Cichorieae</taxon>
        <taxon>Lactucinae</taxon>
        <taxon>Lactuca</taxon>
    </lineage>
</organism>
<dbReference type="Proteomes" id="UP000235145">
    <property type="component" value="Unassembled WGS sequence"/>
</dbReference>
<protein>
    <submittedName>
        <fullName evidence="2">Uncharacterized protein</fullName>
    </submittedName>
</protein>
<sequence>MTRADPGRPLISRLLTSLNPLIILARILLEKTYSITNKMTNALFSKNKIGFVNAKIPMLEEKSVDLMNWKRSNAMFMLLRKRSRALLSMLLRLVTYGKTSKNDLEKKMHPRHMN</sequence>
<comment type="caution">
    <text evidence="2">The sequence shown here is derived from an EMBL/GenBank/DDBJ whole genome shotgun (WGS) entry which is preliminary data.</text>
</comment>
<dbReference type="EMBL" id="NBSK02000002">
    <property type="protein sequence ID" value="KAJ0221749.1"/>
    <property type="molecule type" value="Genomic_DNA"/>
</dbReference>
<keyword evidence="1" id="KW-0812">Transmembrane</keyword>
<proteinExistence type="predicted"/>
<evidence type="ECO:0000313" key="3">
    <source>
        <dbReference type="Proteomes" id="UP000235145"/>
    </source>
</evidence>
<reference evidence="2 3" key="1">
    <citation type="journal article" date="2017" name="Nat. Commun.">
        <title>Genome assembly with in vitro proximity ligation data and whole-genome triplication in lettuce.</title>
        <authorList>
            <person name="Reyes-Chin-Wo S."/>
            <person name="Wang Z."/>
            <person name="Yang X."/>
            <person name="Kozik A."/>
            <person name="Arikit S."/>
            <person name="Song C."/>
            <person name="Xia L."/>
            <person name="Froenicke L."/>
            <person name="Lavelle D.O."/>
            <person name="Truco M.J."/>
            <person name="Xia R."/>
            <person name="Zhu S."/>
            <person name="Xu C."/>
            <person name="Xu H."/>
            <person name="Xu X."/>
            <person name="Cox K."/>
            <person name="Korf I."/>
            <person name="Meyers B.C."/>
            <person name="Michelmore R.W."/>
        </authorList>
    </citation>
    <scope>NUCLEOTIDE SEQUENCE [LARGE SCALE GENOMIC DNA]</scope>
    <source>
        <strain evidence="3">cv. Salinas</strain>
        <tissue evidence="2">Seedlings</tissue>
    </source>
</reference>
<feature type="transmembrane region" description="Helical" evidence="1">
    <location>
        <begin position="12"/>
        <end position="29"/>
    </location>
</feature>
<dbReference type="AlphaFoldDB" id="A0A9R1XU72"/>
<evidence type="ECO:0000313" key="2">
    <source>
        <dbReference type="EMBL" id="KAJ0221749.1"/>
    </source>
</evidence>
<name>A0A9R1XU72_LACSA</name>
<gene>
    <name evidence="2" type="ORF">LSAT_V11C200079930</name>
</gene>
<keyword evidence="3" id="KW-1185">Reference proteome</keyword>
<evidence type="ECO:0000256" key="1">
    <source>
        <dbReference type="SAM" id="Phobius"/>
    </source>
</evidence>
<keyword evidence="1" id="KW-0472">Membrane</keyword>